<reference evidence="2" key="2">
    <citation type="submission" date="2025-08" db="UniProtKB">
        <authorList>
            <consortium name="Ensembl"/>
        </authorList>
    </citation>
    <scope>IDENTIFICATION</scope>
</reference>
<keyword evidence="1" id="KW-0802">TPR repeat</keyword>
<dbReference type="Gene3D" id="1.25.40.10">
    <property type="entry name" value="Tetratricopeptide repeat domain"/>
    <property type="match status" value="1"/>
</dbReference>
<evidence type="ECO:0000313" key="3">
    <source>
        <dbReference type="Proteomes" id="UP000265120"/>
    </source>
</evidence>
<evidence type="ECO:0000256" key="1">
    <source>
        <dbReference type="PROSITE-ProRule" id="PRU00339"/>
    </source>
</evidence>
<feature type="repeat" description="TPR" evidence="1">
    <location>
        <begin position="286"/>
        <end position="319"/>
    </location>
</feature>
<reference evidence="2 3" key="1">
    <citation type="journal article" date="2014" name="Nat. Genet.">
        <title>Whole-genome sequence of a flatfish provides insights into ZW sex chromosome evolution and adaptation to a benthic lifestyle.</title>
        <authorList>
            <person name="Chen S."/>
            <person name="Zhang G."/>
            <person name="Shao C."/>
            <person name="Huang Q."/>
            <person name="Liu G."/>
            <person name="Zhang P."/>
            <person name="Song W."/>
            <person name="An N."/>
            <person name="Chalopin D."/>
            <person name="Volff J.N."/>
            <person name="Hong Y."/>
            <person name="Li Q."/>
            <person name="Sha Z."/>
            <person name="Zhou H."/>
            <person name="Xie M."/>
            <person name="Yu Q."/>
            <person name="Liu Y."/>
            <person name="Xiang H."/>
            <person name="Wang N."/>
            <person name="Wu K."/>
            <person name="Yang C."/>
            <person name="Zhou Q."/>
            <person name="Liao X."/>
            <person name="Yang L."/>
            <person name="Hu Q."/>
            <person name="Zhang J."/>
            <person name="Meng L."/>
            <person name="Jin L."/>
            <person name="Tian Y."/>
            <person name="Lian J."/>
            <person name="Yang J."/>
            <person name="Miao G."/>
            <person name="Liu S."/>
            <person name="Liang Z."/>
            <person name="Yan F."/>
            <person name="Li Y."/>
            <person name="Sun B."/>
            <person name="Zhang H."/>
            <person name="Zhang J."/>
            <person name="Zhu Y."/>
            <person name="Du M."/>
            <person name="Zhao Y."/>
            <person name="Schartl M."/>
            <person name="Tang Q."/>
            <person name="Wang J."/>
        </authorList>
    </citation>
    <scope>NUCLEOTIDE SEQUENCE</scope>
</reference>
<dbReference type="PROSITE" id="PS50293">
    <property type="entry name" value="TPR_REGION"/>
    <property type="match status" value="1"/>
</dbReference>
<evidence type="ECO:0000313" key="2">
    <source>
        <dbReference type="Ensembl" id="ENSCSEP00000000908.1"/>
    </source>
</evidence>
<dbReference type="RefSeq" id="XP_016891120.1">
    <property type="nucleotide sequence ID" value="XM_017035631.2"/>
</dbReference>
<dbReference type="Pfam" id="PF00515">
    <property type="entry name" value="TPR_1"/>
    <property type="match status" value="1"/>
</dbReference>
<protein>
    <submittedName>
        <fullName evidence="2">FKBP prolyl isomerase like</fullName>
    </submittedName>
</protein>
<keyword evidence="3" id="KW-1185">Reference proteome</keyword>
<dbReference type="PROSITE" id="PS50005">
    <property type="entry name" value="TPR"/>
    <property type="match status" value="1"/>
</dbReference>
<dbReference type="PANTHER" id="PTHR46512:SF10">
    <property type="entry name" value="FK506-BINDING PROTEIN-LIKE"/>
    <property type="match status" value="1"/>
</dbReference>
<dbReference type="STRING" id="244447.ENSCSEP00000000908"/>
<organism evidence="2 3">
    <name type="scientific">Cynoglossus semilaevis</name>
    <name type="common">Tongue sole</name>
    <dbReference type="NCBI Taxonomy" id="244447"/>
    <lineage>
        <taxon>Eukaryota</taxon>
        <taxon>Metazoa</taxon>
        <taxon>Chordata</taxon>
        <taxon>Craniata</taxon>
        <taxon>Vertebrata</taxon>
        <taxon>Euteleostomi</taxon>
        <taxon>Actinopterygii</taxon>
        <taxon>Neopterygii</taxon>
        <taxon>Teleostei</taxon>
        <taxon>Neoteleostei</taxon>
        <taxon>Acanthomorphata</taxon>
        <taxon>Carangaria</taxon>
        <taxon>Pleuronectiformes</taxon>
        <taxon>Pleuronectoidei</taxon>
        <taxon>Cynoglossidae</taxon>
        <taxon>Cynoglossinae</taxon>
        <taxon>Cynoglossus</taxon>
    </lineage>
</organism>
<dbReference type="AlphaFoldDB" id="A0A3P8UCE9"/>
<proteinExistence type="predicted"/>
<reference evidence="2" key="3">
    <citation type="submission" date="2025-09" db="UniProtKB">
        <authorList>
            <consortium name="Ensembl"/>
        </authorList>
    </citation>
    <scope>IDENTIFICATION</scope>
</reference>
<name>A0A3P8UCE9_CYNSE</name>
<dbReference type="KEGG" id="csem:103384539"/>
<dbReference type="GeneTree" id="ENSGT00940000166364"/>
<dbReference type="InterPro" id="IPR050754">
    <property type="entry name" value="FKBP4/5/8-like"/>
</dbReference>
<dbReference type="OMA" id="YCCAVKL"/>
<dbReference type="CTD" id="63943"/>
<sequence length="349" mass="38430">MDANHSSPHDVADVASWQSVAACPGGLWKIQLRRKHRQMLKSDCRDVEDFSFTSCPRLGSLCQVRVRLKADVEESDSSVSHFENAEQSFTEVPASAEVAIFPRRQDSVLQLPLDKWVTLRLGEGQCDVTEACLENMRAGETSEVLLSHVGNGSNVSPVPSEGHPPLLITIELQTFTPGLESWEMSAGDKWDWVMGHKERGGVRFKSGDVWGAGDSYGRALKLLVTLRVGNTAAGTELQQDLPPADQIRTVKAELYSNLSLCQLKLNQLDRARVCASKATQLEPGVAKAWYRLGQACQNLNELDGAKRAFRRVLELQPDSSAAQKALKDVASKEKETNAKLGLRLSKMFS</sequence>
<dbReference type="GeneID" id="103384539"/>
<dbReference type="PANTHER" id="PTHR46512">
    <property type="entry name" value="PEPTIDYLPROLYL ISOMERASE"/>
    <property type="match status" value="1"/>
</dbReference>
<dbReference type="SMART" id="SM00028">
    <property type="entry name" value="TPR"/>
    <property type="match status" value="2"/>
</dbReference>
<dbReference type="Pfam" id="PF13181">
    <property type="entry name" value="TPR_8"/>
    <property type="match status" value="1"/>
</dbReference>
<dbReference type="OrthoDB" id="433738at2759"/>
<dbReference type="Proteomes" id="UP000265120">
    <property type="component" value="Chromosome 10"/>
</dbReference>
<dbReference type="SUPFAM" id="SSF48452">
    <property type="entry name" value="TPR-like"/>
    <property type="match status" value="1"/>
</dbReference>
<accession>A0A3P8UCE9</accession>
<dbReference type="InParanoid" id="A0A3P8UCE9"/>
<dbReference type="InterPro" id="IPR011990">
    <property type="entry name" value="TPR-like_helical_dom_sf"/>
</dbReference>
<dbReference type="InterPro" id="IPR019734">
    <property type="entry name" value="TPR_rpt"/>
</dbReference>
<dbReference type="Ensembl" id="ENSCSET00000000936.1">
    <property type="protein sequence ID" value="ENSCSEP00000000908.1"/>
    <property type="gene ID" value="ENSCSEG00000000640.1"/>
</dbReference>